<dbReference type="GO" id="GO:0043565">
    <property type="term" value="F:sequence-specific DNA binding"/>
    <property type="evidence" value="ECO:0007669"/>
    <property type="project" value="TreeGrafter"/>
</dbReference>
<dbReference type="GO" id="GO:0016706">
    <property type="term" value="F:2-oxoglutarate-dependent dioxygenase activity"/>
    <property type="evidence" value="ECO:0007669"/>
    <property type="project" value="TreeGrafter"/>
</dbReference>
<dbReference type="OrthoDB" id="424465at2759"/>
<name>A0A0C9VK55_SPHS4</name>
<evidence type="ECO:0000313" key="3">
    <source>
        <dbReference type="Proteomes" id="UP000054279"/>
    </source>
</evidence>
<dbReference type="InterPro" id="IPR003347">
    <property type="entry name" value="JmjC_dom"/>
</dbReference>
<dbReference type="GO" id="GO:0045905">
    <property type="term" value="P:positive regulation of translational termination"/>
    <property type="evidence" value="ECO:0007669"/>
    <property type="project" value="TreeGrafter"/>
</dbReference>
<dbReference type="SUPFAM" id="SSF51197">
    <property type="entry name" value="Clavaminate synthase-like"/>
    <property type="match status" value="1"/>
</dbReference>
<dbReference type="PANTHER" id="PTHR12480">
    <property type="entry name" value="ARGININE DEMETHYLASE AND LYSYL-HYDROXYLASE JMJD"/>
    <property type="match status" value="1"/>
</dbReference>
<dbReference type="AlphaFoldDB" id="A0A0C9VK55"/>
<dbReference type="Gene3D" id="2.60.120.650">
    <property type="entry name" value="Cupin"/>
    <property type="match status" value="1"/>
</dbReference>
<feature type="domain" description="JmjC" evidence="1">
    <location>
        <begin position="124"/>
        <end position="286"/>
    </location>
</feature>
<sequence length="360" mass="42260">MDRPQILQGNPDEISIVKEPLSYQEFLENFLRPNKPCLISPHLISSWPAAKFWICSSDGSSSTPNWEYIQKYYGDEQVTVAKCDTRSFSDQERFELPLRDVIELWKSGKGEGLYVKDWHLARSTREKGGESFYETPDIFLDDWMNSFWENEVKKDDFRFVYMGVAGTFTPLHCDVYASYSWSTNVVGTKIWRLFHPNISHFLRRFPDRITSEIVYDTRNVDKGVFKSFQKAEDEMIVVEQPVGWTIFIPSGWYHQVENVTDAISINHNWCNINSLPSMYISLLSAVSDVEEALSDVKEMLQTQTENTNWEKEWNDIVQDILKKDSGWDWTIFWRMILFNIKQMGKPPLVSLYQTQCHVRF</sequence>
<dbReference type="Proteomes" id="UP000054279">
    <property type="component" value="Unassembled WGS sequence"/>
</dbReference>
<protein>
    <recommendedName>
        <fullName evidence="1">JmjC domain-containing protein</fullName>
    </recommendedName>
</protein>
<accession>A0A0C9VK55</accession>
<dbReference type="InterPro" id="IPR050910">
    <property type="entry name" value="JMJD6_ArgDemeth/LysHydrox"/>
</dbReference>
<dbReference type="HOGENOM" id="CLU_016785_2_3_1"/>
<evidence type="ECO:0000259" key="1">
    <source>
        <dbReference type="PROSITE" id="PS51184"/>
    </source>
</evidence>
<dbReference type="InterPro" id="IPR041667">
    <property type="entry name" value="Cupin_8"/>
</dbReference>
<dbReference type="EMBL" id="KN837133">
    <property type="protein sequence ID" value="KIJ42017.1"/>
    <property type="molecule type" value="Genomic_DNA"/>
</dbReference>
<dbReference type="GO" id="GO:0005634">
    <property type="term" value="C:nucleus"/>
    <property type="evidence" value="ECO:0007669"/>
    <property type="project" value="TreeGrafter"/>
</dbReference>
<dbReference type="GO" id="GO:0005737">
    <property type="term" value="C:cytoplasm"/>
    <property type="evidence" value="ECO:0007669"/>
    <property type="project" value="TreeGrafter"/>
</dbReference>
<gene>
    <name evidence="2" type="ORF">M422DRAFT_171691</name>
</gene>
<dbReference type="SMART" id="SM00558">
    <property type="entry name" value="JmjC"/>
    <property type="match status" value="1"/>
</dbReference>
<reference evidence="2 3" key="1">
    <citation type="submission" date="2014-06" db="EMBL/GenBank/DDBJ databases">
        <title>Evolutionary Origins and Diversification of the Mycorrhizal Mutualists.</title>
        <authorList>
            <consortium name="DOE Joint Genome Institute"/>
            <consortium name="Mycorrhizal Genomics Consortium"/>
            <person name="Kohler A."/>
            <person name="Kuo A."/>
            <person name="Nagy L.G."/>
            <person name="Floudas D."/>
            <person name="Copeland A."/>
            <person name="Barry K.W."/>
            <person name="Cichocki N."/>
            <person name="Veneault-Fourrey C."/>
            <person name="LaButti K."/>
            <person name="Lindquist E.A."/>
            <person name="Lipzen A."/>
            <person name="Lundell T."/>
            <person name="Morin E."/>
            <person name="Murat C."/>
            <person name="Riley R."/>
            <person name="Ohm R."/>
            <person name="Sun H."/>
            <person name="Tunlid A."/>
            <person name="Henrissat B."/>
            <person name="Grigoriev I.V."/>
            <person name="Hibbett D.S."/>
            <person name="Martin F."/>
        </authorList>
    </citation>
    <scope>NUCLEOTIDE SEQUENCE [LARGE SCALE GENOMIC DNA]</scope>
    <source>
        <strain evidence="2 3">SS14</strain>
    </source>
</reference>
<keyword evidence="3" id="KW-1185">Reference proteome</keyword>
<dbReference type="PANTHER" id="PTHR12480:SF6">
    <property type="entry name" value="2-OXOGLUTARATE AND IRON-DEPENDENT OXYGENASE JMJD4"/>
    <property type="match status" value="1"/>
</dbReference>
<dbReference type="PROSITE" id="PS51184">
    <property type="entry name" value="JMJC"/>
    <property type="match status" value="1"/>
</dbReference>
<dbReference type="Pfam" id="PF13621">
    <property type="entry name" value="Cupin_8"/>
    <property type="match status" value="1"/>
</dbReference>
<organism evidence="2 3">
    <name type="scientific">Sphaerobolus stellatus (strain SS14)</name>
    <dbReference type="NCBI Taxonomy" id="990650"/>
    <lineage>
        <taxon>Eukaryota</taxon>
        <taxon>Fungi</taxon>
        <taxon>Dikarya</taxon>
        <taxon>Basidiomycota</taxon>
        <taxon>Agaricomycotina</taxon>
        <taxon>Agaricomycetes</taxon>
        <taxon>Phallomycetidae</taxon>
        <taxon>Geastrales</taxon>
        <taxon>Sphaerobolaceae</taxon>
        <taxon>Sphaerobolus</taxon>
    </lineage>
</organism>
<evidence type="ECO:0000313" key="2">
    <source>
        <dbReference type="EMBL" id="KIJ42017.1"/>
    </source>
</evidence>
<proteinExistence type="predicted"/>